<gene>
    <name evidence="1" type="ORF">ADK38_03675</name>
</gene>
<dbReference type="InterPro" id="IPR045683">
    <property type="entry name" value="DUF6192"/>
</dbReference>
<evidence type="ECO:0000313" key="2">
    <source>
        <dbReference type="Proteomes" id="UP000037020"/>
    </source>
</evidence>
<protein>
    <recommendedName>
        <fullName evidence="3">RacO protein</fullName>
    </recommendedName>
</protein>
<evidence type="ECO:0000313" key="1">
    <source>
        <dbReference type="EMBL" id="KOG91357.1"/>
    </source>
</evidence>
<reference evidence="1 2" key="1">
    <citation type="submission" date="2015-07" db="EMBL/GenBank/DDBJ databases">
        <authorList>
            <person name="Ju K.-S."/>
            <person name="Doroghazi J.R."/>
            <person name="Metcalf W.W."/>
        </authorList>
    </citation>
    <scope>NUCLEOTIDE SEQUENCE [LARGE SCALE GENOMIC DNA]</scope>
    <source>
        <strain evidence="1 2">NRRL B-3589</strain>
    </source>
</reference>
<accession>A0ABR5JDC6</accession>
<dbReference type="EMBL" id="LGUT01000299">
    <property type="protein sequence ID" value="KOG91357.1"/>
    <property type="molecule type" value="Genomic_DNA"/>
</dbReference>
<dbReference type="Pfam" id="PF19691">
    <property type="entry name" value="DUF6192"/>
    <property type="match status" value="1"/>
</dbReference>
<dbReference type="RefSeq" id="WP_030891853.1">
    <property type="nucleotide sequence ID" value="NZ_JBIRHZ010000011.1"/>
</dbReference>
<proteinExistence type="predicted"/>
<evidence type="ECO:0008006" key="3">
    <source>
        <dbReference type="Google" id="ProtNLM"/>
    </source>
</evidence>
<keyword evidence="2" id="KW-1185">Reference proteome</keyword>
<comment type="caution">
    <text evidence="1">The sequence shown here is derived from an EMBL/GenBank/DDBJ whole genome shotgun (WGS) entry which is preliminary data.</text>
</comment>
<name>A0ABR5JDC6_9ACTN</name>
<sequence length="349" mass="39432">MSEGIGHVSRERYEQILAGDRDRVSRMSADMFTIGDHALEIEPVRKPGGSRPADSEEPGVYASLQTYANDIGLSFNTIKAYRFTAHRWPACQRRDGISFRVHQILAYLPDDAERFEAINDPPLDPHVGYRRWTSDLAKLRVGNKPQRPVTVPQKVTAVHDLAQDDEVAAQIAADVLRRPAVAKKVMTDDHARRMVNKAQTVQHKAEIVHELTDDENVAAQVASDMLRRPEVAARVVADDTARHMVNKAQTDRSRQQAEAFRREDPIGQTVRKIERTQEFLDLVSACHKFVTTCEKKVPQLRDRHLSDHEQTVLAQNIARVRATLDWIETAAATGEVTMDDELTRLLRGE</sequence>
<dbReference type="Proteomes" id="UP000037020">
    <property type="component" value="Unassembled WGS sequence"/>
</dbReference>
<organism evidence="1 2">
    <name type="scientific">Streptomyces varsoviensis</name>
    <dbReference type="NCBI Taxonomy" id="67373"/>
    <lineage>
        <taxon>Bacteria</taxon>
        <taxon>Bacillati</taxon>
        <taxon>Actinomycetota</taxon>
        <taxon>Actinomycetes</taxon>
        <taxon>Kitasatosporales</taxon>
        <taxon>Streptomycetaceae</taxon>
        <taxon>Streptomyces</taxon>
    </lineage>
</organism>